<reference evidence="1" key="1">
    <citation type="journal article" date="2020" name="Stud. Mycol.">
        <title>101 Dothideomycetes genomes: a test case for predicting lifestyles and emergence of pathogens.</title>
        <authorList>
            <person name="Haridas S."/>
            <person name="Albert R."/>
            <person name="Binder M."/>
            <person name="Bloem J."/>
            <person name="Labutti K."/>
            <person name="Salamov A."/>
            <person name="Andreopoulos B."/>
            <person name="Baker S."/>
            <person name="Barry K."/>
            <person name="Bills G."/>
            <person name="Bluhm B."/>
            <person name="Cannon C."/>
            <person name="Castanera R."/>
            <person name="Culley D."/>
            <person name="Daum C."/>
            <person name="Ezra D."/>
            <person name="Gonzalez J."/>
            <person name="Henrissat B."/>
            <person name="Kuo A."/>
            <person name="Liang C."/>
            <person name="Lipzen A."/>
            <person name="Lutzoni F."/>
            <person name="Magnuson J."/>
            <person name="Mondo S."/>
            <person name="Nolan M."/>
            <person name="Ohm R."/>
            <person name="Pangilinan J."/>
            <person name="Park H.-J."/>
            <person name="Ramirez L."/>
            <person name="Alfaro M."/>
            <person name="Sun H."/>
            <person name="Tritt A."/>
            <person name="Yoshinaga Y."/>
            <person name="Zwiers L.-H."/>
            <person name="Turgeon B."/>
            <person name="Goodwin S."/>
            <person name="Spatafora J."/>
            <person name="Crous P."/>
            <person name="Grigoriev I."/>
        </authorList>
    </citation>
    <scope>NUCLEOTIDE SEQUENCE</scope>
    <source>
        <strain evidence="1">CBS 107.79</strain>
    </source>
</reference>
<organism evidence="1 2">
    <name type="scientific">Bimuria novae-zelandiae CBS 107.79</name>
    <dbReference type="NCBI Taxonomy" id="1447943"/>
    <lineage>
        <taxon>Eukaryota</taxon>
        <taxon>Fungi</taxon>
        <taxon>Dikarya</taxon>
        <taxon>Ascomycota</taxon>
        <taxon>Pezizomycotina</taxon>
        <taxon>Dothideomycetes</taxon>
        <taxon>Pleosporomycetidae</taxon>
        <taxon>Pleosporales</taxon>
        <taxon>Massarineae</taxon>
        <taxon>Didymosphaeriaceae</taxon>
        <taxon>Bimuria</taxon>
    </lineage>
</organism>
<dbReference type="AlphaFoldDB" id="A0A6A5V7J6"/>
<evidence type="ECO:0000313" key="1">
    <source>
        <dbReference type="EMBL" id="KAF1973074.1"/>
    </source>
</evidence>
<accession>A0A6A5V7J6</accession>
<name>A0A6A5V7J6_9PLEO</name>
<dbReference type="EMBL" id="ML976683">
    <property type="protein sequence ID" value="KAF1973074.1"/>
    <property type="molecule type" value="Genomic_DNA"/>
</dbReference>
<proteinExistence type="predicted"/>
<dbReference type="Proteomes" id="UP000800036">
    <property type="component" value="Unassembled WGS sequence"/>
</dbReference>
<dbReference type="OrthoDB" id="329835at2759"/>
<gene>
    <name evidence="1" type="ORF">BU23DRAFT_554606</name>
</gene>
<protein>
    <submittedName>
        <fullName evidence="1">Uncharacterized protein</fullName>
    </submittedName>
</protein>
<sequence length="138" mass="15098">MTGIHHLYDSAAIGHILTGLEPMGLKELRKKGFEGTNPTLDDPRANLLSSALDGQEDVLRHSSTDGFPAPVAQALEEGQTLKEALLDFLRRRFGNLTLIKYEDVDVSLPFIKFGIDSMLDKFPSQMPKLTGSSSLTSP</sequence>
<evidence type="ECO:0000313" key="2">
    <source>
        <dbReference type="Proteomes" id="UP000800036"/>
    </source>
</evidence>
<keyword evidence="2" id="KW-1185">Reference proteome</keyword>